<reference evidence="2" key="1">
    <citation type="submission" date="2016-07" db="EMBL/GenBank/DDBJ databases">
        <authorList>
            <person name="Florea S."/>
            <person name="Webb J.S."/>
            <person name="Jaromczyk J."/>
            <person name="Schardl C.L."/>
        </authorList>
    </citation>
    <scope>NUCLEOTIDE SEQUENCE [LARGE SCALE GENOMIC DNA]</scope>
    <source>
        <strain evidence="2">1YdBTEX2</strain>
        <plasmid evidence="2">Plasmid pve_Plasmid</plasmid>
    </source>
</reference>
<organism evidence="1 2">
    <name type="scientific">Pseudomonas veronii 1YdBTEX2</name>
    <dbReference type="NCBI Taxonomy" id="1295141"/>
    <lineage>
        <taxon>Bacteria</taxon>
        <taxon>Pseudomonadati</taxon>
        <taxon>Pseudomonadota</taxon>
        <taxon>Gammaproteobacteria</taxon>
        <taxon>Pseudomonadales</taxon>
        <taxon>Pseudomonadaceae</taxon>
        <taxon>Pseudomonas</taxon>
    </lineage>
</organism>
<dbReference type="EMBL" id="LT599585">
    <property type="protein sequence ID" value="SBW85065.1"/>
    <property type="molecule type" value="Genomic_DNA"/>
</dbReference>
<gene>
    <name evidence="1" type="ORF">PVE_P0020</name>
</gene>
<protein>
    <submittedName>
        <fullName evidence="1">Uncharacterized protein</fullName>
    </submittedName>
</protein>
<sequence length="182" mass="20465">MNSHAGTVVSKDATGVNASREQLHVVFTPDHEEEGSGLKVDISEWLSEAGLPDLTLLWTHTAVFNIDHIGRILEWYYVEKNPDLKKLVQHCQRIDREVMPFGYQCTFNAEVLKAWILANRLDLGNSLVCLRNSVIVYTTDTPGFKSKGSYFWYKLNCGTRSSERFDSELDAGNNAVAVLNLA</sequence>
<keyword evidence="1" id="KW-0614">Plasmid</keyword>
<dbReference type="Proteomes" id="UP000245431">
    <property type="component" value="Plasmid PVE_plasmid"/>
</dbReference>
<evidence type="ECO:0000313" key="2">
    <source>
        <dbReference type="Proteomes" id="UP000245431"/>
    </source>
</evidence>
<evidence type="ECO:0000313" key="1">
    <source>
        <dbReference type="EMBL" id="SBW85065.1"/>
    </source>
</evidence>
<geneLocation type="plasmid" evidence="2">
    <name>pve_Plasmid</name>
</geneLocation>
<proteinExistence type="predicted"/>
<accession>A0A1D3K9Z7</accession>
<name>A0A1D3K9Z7_PSEVE</name>
<dbReference type="AlphaFoldDB" id="A0A1D3K9Z7"/>